<reference evidence="2 3" key="1">
    <citation type="submission" date="2020-06" db="EMBL/GenBank/DDBJ databases">
        <title>Transcriptomic and genomic resources for Thalictrum thalictroides and T. hernandezii: Facilitating candidate gene discovery in an emerging model plant lineage.</title>
        <authorList>
            <person name="Arias T."/>
            <person name="Riano-Pachon D.M."/>
            <person name="Di Stilio V.S."/>
        </authorList>
    </citation>
    <scope>NUCLEOTIDE SEQUENCE [LARGE SCALE GENOMIC DNA]</scope>
    <source>
        <strain evidence="3">cv. WT478/WT964</strain>
        <tissue evidence="2">Leaves</tissue>
    </source>
</reference>
<protein>
    <recommendedName>
        <fullName evidence="1">C2 domain-containing protein</fullName>
    </recommendedName>
</protein>
<organism evidence="2 3">
    <name type="scientific">Thalictrum thalictroides</name>
    <name type="common">Rue-anemone</name>
    <name type="synonym">Anemone thalictroides</name>
    <dbReference type="NCBI Taxonomy" id="46969"/>
    <lineage>
        <taxon>Eukaryota</taxon>
        <taxon>Viridiplantae</taxon>
        <taxon>Streptophyta</taxon>
        <taxon>Embryophyta</taxon>
        <taxon>Tracheophyta</taxon>
        <taxon>Spermatophyta</taxon>
        <taxon>Magnoliopsida</taxon>
        <taxon>Ranunculales</taxon>
        <taxon>Ranunculaceae</taxon>
        <taxon>Thalictroideae</taxon>
        <taxon>Thalictrum</taxon>
    </lineage>
</organism>
<dbReference type="OrthoDB" id="1039460at2759"/>
<keyword evidence="3" id="KW-1185">Reference proteome</keyword>
<sequence length="159" mass="18380">MKVMEKGKELVRKVQKKEDCFQDLLLEVFIDSANNIDERDGTFNEYYVVVSIKPDDFMETHSVLCYQNPAWETTCRFPINQPLIQPLFLKLEVVRVSCIAEEVGASNGEVVVGRARIALPANFKTKRGWVDLVRFDESSCRLNGEISLTMELKRINWLY</sequence>
<dbReference type="Pfam" id="PF00168">
    <property type="entry name" value="C2"/>
    <property type="match status" value="1"/>
</dbReference>
<dbReference type="PANTHER" id="PTHR38365">
    <property type="entry name" value="C2 DOMAIN-CONTAINING PROTEIN-RELATED"/>
    <property type="match status" value="1"/>
</dbReference>
<name>A0A7J6V6R5_THATH</name>
<evidence type="ECO:0000259" key="1">
    <source>
        <dbReference type="PROSITE" id="PS50004"/>
    </source>
</evidence>
<evidence type="ECO:0000313" key="3">
    <source>
        <dbReference type="Proteomes" id="UP000554482"/>
    </source>
</evidence>
<dbReference type="Gene3D" id="2.60.40.150">
    <property type="entry name" value="C2 domain"/>
    <property type="match status" value="1"/>
</dbReference>
<feature type="domain" description="C2" evidence="1">
    <location>
        <begin position="6"/>
        <end position="134"/>
    </location>
</feature>
<dbReference type="AlphaFoldDB" id="A0A7J6V6R5"/>
<accession>A0A7J6V6R5</accession>
<dbReference type="Proteomes" id="UP000554482">
    <property type="component" value="Unassembled WGS sequence"/>
</dbReference>
<dbReference type="PROSITE" id="PS50004">
    <property type="entry name" value="C2"/>
    <property type="match status" value="1"/>
</dbReference>
<dbReference type="SUPFAM" id="SSF49562">
    <property type="entry name" value="C2 domain (Calcium/lipid-binding domain, CaLB)"/>
    <property type="match status" value="1"/>
</dbReference>
<dbReference type="InterPro" id="IPR035892">
    <property type="entry name" value="C2_domain_sf"/>
</dbReference>
<gene>
    <name evidence="2" type="ORF">FRX31_030065</name>
</gene>
<proteinExistence type="predicted"/>
<dbReference type="PANTHER" id="PTHR38365:SF1">
    <property type="entry name" value="C2 DOMAIN-CONTAINING PROTEIN"/>
    <property type="match status" value="1"/>
</dbReference>
<evidence type="ECO:0000313" key="2">
    <source>
        <dbReference type="EMBL" id="KAF5180348.1"/>
    </source>
</evidence>
<dbReference type="InterPro" id="IPR000008">
    <property type="entry name" value="C2_dom"/>
</dbReference>
<comment type="caution">
    <text evidence="2">The sequence shown here is derived from an EMBL/GenBank/DDBJ whole genome shotgun (WGS) entry which is preliminary data.</text>
</comment>
<dbReference type="EMBL" id="JABWDY010037574">
    <property type="protein sequence ID" value="KAF5180348.1"/>
    <property type="molecule type" value="Genomic_DNA"/>
</dbReference>